<dbReference type="RefSeq" id="WP_271791099.1">
    <property type="nucleotide sequence ID" value="NZ_JAQMTU010000039.1"/>
</dbReference>
<organism evidence="1 2">
    <name type="scientific">Dolichospermum circinale CS-537/01</name>
    <dbReference type="NCBI Taxonomy" id="3021739"/>
    <lineage>
        <taxon>Bacteria</taxon>
        <taxon>Bacillati</taxon>
        <taxon>Cyanobacteriota</taxon>
        <taxon>Cyanophyceae</taxon>
        <taxon>Nostocales</taxon>
        <taxon>Aphanizomenonaceae</taxon>
        <taxon>Dolichospermum</taxon>
        <taxon>Dolichospermum circinale</taxon>
    </lineage>
</organism>
<dbReference type="Gene3D" id="3.90.1570.30">
    <property type="match status" value="1"/>
</dbReference>
<keyword evidence="1" id="KW-0378">Hydrolase</keyword>
<keyword evidence="1" id="KW-0255">Endonuclease</keyword>
<keyword evidence="2" id="KW-1185">Reference proteome</keyword>
<dbReference type="GO" id="GO:0004519">
    <property type="term" value="F:endonuclease activity"/>
    <property type="evidence" value="ECO:0007669"/>
    <property type="project" value="UniProtKB-KW"/>
</dbReference>
<evidence type="ECO:0000313" key="1">
    <source>
        <dbReference type="EMBL" id="MDB9486295.1"/>
    </source>
</evidence>
<dbReference type="Proteomes" id="UP001212123">
    <property type="component" value="Unassembled WGS sequence"/>
</dbReference>
<protein>
    <submittedName>
        <fullName evidence="1">Type I restriction endonuclease subunit R</fullName>
    </submittedName>
</protein>
<gene>
    <name evidence="1" type="ORF">PN492_07010</name>
</gene>
<name>A0ABT5A2Z2_9CYAN</name>
<proteinExistence type="predicted"/>
<keyword evidence="1" id="KW-0540">Nuclease</keyword>
<evidence type="ECO:0000313" key="2">
    <source>
        <dbReference type="Proteomes" id="UP001212123"/>
    </source>
</evidence>
<comment type="caution">
    <text evidence="1">The sequence shown here is derived from an EMBL/GenBank/DDBJ whole genome shotgun (WGS) entry which is preliminary data.</text>
</comment>
<dbReference type="EMBL" id="JAQMTU010000039">
    <property type="protein sequence ID" value="MDB9486295.1"/>
    <property type="molecule type" value="Genomic_DNA"/>
</dbReference>
<accession>A0ABT5A2Z2</accession>
<reference evidence="1 2" key="1">
    <citation type="submission" date="2023-01" db="EMBL/GenBank/DDBJ databases">
        <title>Genomes from the Australian National Cyanobacteria Reference Collection.</title>
        <authorList>
            <person name="Willis A."/>
            <person name="Lee E.M.F."/>
        </authorList>
    </citation>
    <scope>NUCLEOTIDE SEQUENCE [LARGE SCALE GENOMIC DNA]</scope>
    <source>
        <strain evidence="1 2">CS-537/01</strain>
    </source>
</reference>
<sequence>MVSTVGITDTIKSLSDLQTRCNLHQAEDENFFNEWLTDLPQLNPQEQSGVTRIKRRYDYHRVDGLLLEGTINLLVVSPLLELAGFLDSPYRICSPYGINLEIEEPEATIRGFIDVLVVQEKLWIFVVESKRNSIPVVTAIPQLLAYMLTTPHRDKSVFGMATNGDEFIFIKLAITDKPEYDVSRTFSLFPRRHELAEVLQILKRLGELMIA</sequence>